<dbReference type="EMBL" id="JAAMOZ010000001">
    <property type="protein sequence ID" value="NIH56955.1"/>
    <property type="molecule type" value="Genomic_DNA"/>
</dbReference>
<gene>
    <name evidence="1" type="ORF">FB473_001600</name>
</gene>
<sequence>MFEYGRDQFRGDGFQVDSKCFYLVLALIYRRLAGLRVAGLLIPGELDLVTPPASSIVIGEKEWVAWWYELLAIQAAGELPLPSIAAVGELTKLEADHRRTTKPIMQQWENQTSAKASAIGMLGDVCYDIAVNRQIPGVGMVSICVLPVRDIGPLAQGQTIILPLRWLADVDSEECRLTVLSLSRGLRA</sequence>
<comment type="caution">
    <text evidence="1">The sequence shown here is derived from an EMBL/GenBank/DDBJ whole genome shotgun (WGS) entry which is preliminary data.</text>
</comment>
<reference evidence="1 2" key="1">
    <citation type="submission" date="2020-02" db="EMBL/GenBank/DDBJ databases">
        <title>Sequencing the genomes of 1000 actinobacteria strains.</title>
        <authorList>
            <person name="Klenk H.-P."/>
        </authorList>
    </citation>
    <scope>NUCLEOTIDE SEQUENCE [LARGE SCALE GENOMIC DNA]</scope>
    <source>
        <strain evidence="1 2">DSM 19609</strain>
    </source>
</reference>
<name>A0ABX0SIR0_9ACTN</name>
<accession>A0ABX0SIR0</accession>
<keyword evidence="2" id="KW-1185">Reference proteome</keyword>
<protein>
    <submittedName>
        <fullName evidence="1">Uncharacterized protein</fullName>
    </submittedName>
</protein>
<proteinExistence type="predicted"/>
<evidence type="ECO:0000313" key="2">
    <source>
        <dbReference type="Proteomes" id="UP000749311"/>
    </source>
</evidence>
<organism evidence="1 2">
    <name type="scientific">Brooklawnia cerclae</name>
    <dbReference type="NCBI Taxonomy" id="349934"/>
    <lineage>
        <taxon>Bacteria</taxon>
        <taxon>Bacillati</taxon>
        <taxon>Actinomycetota</taxon>
        <taxon>Actinomycetes</taxon>
        <taxon>Propionibacteriales</taxon>
        <taxon>Propionibacteriaceae</taxon>
        <taxon>Brooklawnia</taxon>
    </lineage>
</organism>
<evidence type="ECO:0000313" key="1">
    <source>
        <dbReference type="EMBL" id="NIH56955.1"/>
    </source>
</evidence>
<dbReference type="Proteomes" id="UP000749311">
    <property type="component" value="Unassembled WGS sequence"/>
</dbReference>
<dbReference type="RefSeq" id="WP_167166283.1">
    <property type="nucleotide sequence ID" value="NZ_BAAAOO010000015.1"/>
</dbReference>